<feature type="transmembrane region" description="Helical" evidence="1">
    <location>
        <begin position="191"/>
        <end position="211"/>
    </location>
</feature>
<evidence type="ECO:0000313" key="3">
    <source>
        <dbReference type="Proteomes" id="UP001500503"/>
    </source>
</evidence>
<name>A0ABP8QBR7_9ACTN</name>
<organism evidence="2 3">
    <name type="scientific">Actinoallomurus oryzae</name>
    <dbReference type="NCBI Taxonomy" id="502180"/>
    <lineage>
        <taxon>Bacteria</taxon>
        <taxon>Bacillati</taxon>
        <taxon>Actinomycetota</taxon>
        <taxon>Actinomycetes</taxon>
        <taxon>Streptosporangiales</taxon>
        <taxon>Thermomonosporaceae</taxon>
        <taxon>Actinoallomurus</taxon>
    </lineage>
</organism>
<evidence type="ECO:0008006" key="4">
    <source>
        <dbReference type="Google" id="ProtNLM"/>
    </source>
</evidence>
<gene>
    <name evidence="2" type="ORF">GCM10023191_047780</name>
</gene>
<sequence length="217" mass="21684">MLTARFRVIAAPGSILALVLWVVWALAAPASADATAFWGYWQADGSKWAFAQTGPASTHPKDGAVEGWRFAKSSGESGTPPRGTPDFAKICGSTPKQAGAKRVAVVIDYGEAADAPAGATPPAAKTSCASVPQNATGSDVLAKVARPQSDKSGLVCAIDAFGTCAAAAPSSSSSPSATAAPAKKKSAGSTAVSIVIGVLLVLAAGGSMMAVRRRAKL</sequence>
<reference evidence="3" key="1">
    <citation type="journal article" date="2019" name="Int. J. Syst. Evol. Microbiol.">
        <title>The Global Catalogue of Microorganisms (GCM) 10K type strain sequencing project: providing services to taxonomists for standard genome sequencing and annotation.</title>
        <authorList>
            <consortium name="The Broad Institute Genomics Platform"/>
            <consortium name="The Broad Institute Genome Sequencing Center for Infectious Disease"/>
            <person name="Wu L."/>
            <person name="Ma J."/>
        </authorList>
    </citation>
    <scope>NUCLEOTIDE SEQUENCE [LARGE SCALE GENOMIC DNA]</scope>
    <source>
        <strain evidence="3">JCM 17933</strain>
    </source>
</reference>
<dbReference type="Proteomes" id="UP001500503">
    <property type="component" value="Unassembled WGS sequence"/>
</dbReference>
<dbReference type="RefSeq" id="WP_345467450.1">
    <property type="nucleotide sequence ID" value="NZ_BAABHF010000025.1"/>
</dbReference>
<keyword evidence="1" id="KW-0812">Transmembrane</keyword>
<dbReference type="NCBIfam" id="NF040672">
    <property type="entry name" value="SCO2322_fam"/>
    <property type="match status" value="1"/>
</dbReference>
<proteinExistence type="predicted"/>
<keyword evidence="1" id="KW-0472">Membrane</keyword>
<protein>
    <recommendedName>
        <fullName evidence="4">Secreted protein</fullName>
    </recommendedName>
</protein>
<dbReference type="EMBL" id="BAABHF010000025">
    <property type="protein sequence ID" value="GAA4500013.1"/>
    <property type="molecule type" value="Genomic_DNA"/>
</dbReference>
<accession>A0ABP8QBR7</accession>
<evidence type="ECO:0000313" key="2">
    <source>
        <dbReference type="EMBL" id="GAA4500013.1"/>
    </source>
</evidence>
<keyword evidence="1" id="KW-1133">Transmembrane helix</keyword>
<comment type="caution">
    <text evidence="2">The sequence shown here is derived from an EMBL/GenBank/DDBJ whole genome shotgun (WGS) entry which is preliminary data.</text>
</comment>
<evidence type="ECO:0000256" key="1">
    <source>
        <dbReference type="SAM" id="Phobius"/>
    </source>
</evidence>
<dbReference type="InterPro" id="IPR047703">
    <property type="entry name" value="SCO2322-like"/>
</dbReference>
<keyword evidence="3" id="KW-1185">Reference proteome</keyword>